<feature type="signal peptide" evidence="1">
    <location>
        <begin position="1"/>
        <end position="18"/>
    </location>
</feature>
<accession>A0A1I4UE07</accession>
<evidence type="ECO:0000313" key="2">
    <source>
        <dbReference type="EMBL" id="SFM87145.1"/>
    </source>
</evidence>
<dbReference type="SUPFAM" id="SSF56935">
    <property type="entry name" value="Porins"/>
    <property type="match status" value="1"/>
</dbReference>
<dbReference type="Pfam" id="PF14121">
    <property type="entry name" value="Porin_10"/>
    <property type="match status" value="1"/>
</dbReference>
<evidence type="ECO:0000256" key="1">
    <source>
        <dbReference type="SAM" id="SignalP"/>
    </source>
</evidence>
<dbReference type="AlphaFoldDB" id="A0A1I4UE07"/>
<organism evidence="2 3">
    <name type="scientific">Algoriella xinjiangensis</name>
    <dbReference type="NCBI Taxonomy" id="684065"/>
    <lineage>
        <taxon>Bacteria</taxon>
        <taxon>Pseudomonadati</taxon>
        <taxon>Bacteroidota</taxon>
        <taxon>Flavobacteriia</taxon>
        <taxon>Flavobacteriales</taxon>
        <taxon>Weeksellaceae</taxon>
        <taxon>Algoriella</taxon>
    </lineage>
</organism>
<gene>
    <name evidence="2" type="ORF">SAMN05421738_103201</name>
</gene>
<protein>
    <submittedName>
        <fullName evidence="2">Putative porin</fullName>
    </submittedName>
</protein>
<keyword evidence="3" id="KW-1185">Reference proteome</keyword>
<dbReference type="STRING" id="684065.SAMN05421738_103201"/>
<name>A0A1I4UE07_9FLAO</name>
<dbReference type="EMBL" id="FOUZ01000003">
    <property type="protein sequence ID" value="SFM87145.1"/>
    <property type="molecule type" value="Genomic_DNA"/>
</dbReference>
<keyword evidence="1" id="KW-0732">Signal</keyword>
<reference evidence="3" key="1">
    <citation type="submission" date="2016-10" db="EMBL/GenBank/DDBJ databases">
        <authorList>
            <person name="Varghese N."/>
            <person name="Submissions S."/>
        </authorList>
    </citation>
    <scope>NUCLEOTIDE SEQUENCE [LARGE SCALE GENOMIC DNA]</scope>
    <source>
        <strain evidence="3">XJ109</strain>
    </source>
</reference>
<dbReference type="InterPro" id="IPR025631">
    <property type="entry name" value="Porin_10"/>
</dbReference>
<dbReference type="Proteomes" id="UP000199149">
    <property type="component" value="Unassembled WGS sequence"/>
</dbReference>
<proteinExistence type="predicted"/>
<dbReference type="OrthoDB" id="9812454at2"/>
<sequence length="657" mass="76563">MKKTIIGLFLLGTVIAQAQQDSVQRILKPLKGSSANDSIINFKTKITDYKFWNNGQKPEIIDTTLNIKNYYNQNFIRRDAFGKLFFPNVGGAVTDLEYQDQPFSTSLLPTGKKYNYYRASDIKYYDVKTPYTEFVYENGVKEGSFLSSTFSHNINKQFNYTFHYRGLISEGHYRNEKAQNNTFVFSSNYKTKSERFKLWWHYAAQRLNNNENGGIKDINDFILQDDRRMTNVRNIPVNSQTAKSMFDARRIEMNASYGILKRMNAKDSTFYNPIVIKNTISYEKQKFRYEDSSPVGELYDTEILTRLAKSNQKASTDFYNVTTAGFQWTDRVQIEAGVKFQNLRVFSDEALNYQIFDSNYQNLVSRNVINPKQIEENLFGVVGKVNFDWNEKLKLYGNVEYLQGDNYKSVYNVDAVLDITPINGYTLSAGALIQSKIPSLNQIYNQSFFEDFNYAHQFETENTQKLFAKLNLEKVNTSVEGSLYNIDNHVYLDQDLIYKQLSDNVNYFKIKGINHLQFGKINLVSTAQYQKVTKNETYMPLPDFLIRETLYWQGELFNKKAQLQAGINATYFTKYNGLRYIPVINEFALQDPATMQEIGGYPILDIFINFKVQNMRFYIRGEHINASFTKQPDYFAAPNVPYRDFKFQLGLKWNIFS</sequence>
<evidence type="ECO:0000313" key="3">
    <source>
        <dbReference type="Proteomes" id="UP000199149"/>
    </source>
</evidence>
<feature type="chain" id="PRO_5011676393" evidence="1">
    <location>
        <begin position="19"/>
        <end position="657"/>
    </location>
</feature>
<dbReference type="RefSeq" id="WP_092906842.1">
    <property type="nucleotide sequence ID" value="NZ_FOUZ01000003.1"/>
</dbReference>